<dbReference type="InterPro" id="IPR005259">
    <property type="entry name" value="PriA"/>
</dbReference>
<dbReference type="GO" id="GO:0003677">
    <property type="term" value="F:DNA binding"/>
    <property type="evidence" value="ECO:0007669"/>
    <property type="project" value="UniProtKB-UniRule"/>
</dbReference>
<dbReference type="GO" id="GO:0006310">
    <property type="term" value="P:DNA recombination"/>
    <property type="evidence" value="ECO:0007669"/>
    <property type="project" value="InterPro"/>
</dbReference>
<dbReference type="FunFam" id="3.40.50.300:FF:000489">
    <property type="entry name" value="Primosome assembly protein PriA"/>
    <property type="match status" value="1"/>
</dbReference>
<dbReference type="PROSITE" id="PS51192">
    <property type="entry name" value="HELICASE_ATP_BIND_1"/>
    <property type="match status" value="1"/>
</dbReference>
<evidence type="ECO:0000256" key="11">
    <source>
        <dbReference type="ARBA" id="ARBA00048988"/>
    </source>
</evidence>
<evidence type="ECO:0000256" key="12">
    <source>
        <dbReference type="HAMAP-Rule" id="MF_00983"/>
    </source>
</evidence>
<keyword evidence="9 12" id="KW-0238">DNA-binding</keyword>
<keyword evidence="7 12" id="KW-0862">Zinc</keyword>
<evidence type="ECO:0000256" key="3">
    <source>
        <dbReference type="ARBA" id="ARBA00022723"/>
    </source>
</evidence>
<keyword evidence="8 12" id="KW-0067">ATP-binding</keyword>
<comment type="function">
    <text evidence="12">Initiates the restart of stalled replication forks, which reloads the replicative helicase on sites other than the origin of replication. Recognizes and binds to abandoned replication forks and remodels them to uncover a helicase loading site. Promotes assembly of the primosome at these replication forks.</text>
</comment>
<feature type="binding site" evidence="12">
    <location>
        <position position="524"/>
    </location>
    <ligand>
        <name>Zn(2+)</name>
        <dbReference type="ChEBI" id="CHEBI:29105"/>
        <label>1</label>
    </ligand>
</feature>
<comment type="catalytic activity">
    <reaction evidence="12">
        <text>Couples ATP hydrolysis with the unwinding of duplex DNA by translocating in the 3'-5' direction.</text>
        <dbReference type="EC" id="5.6.2.4"/>
    </reaction>
</comment>
<evidence type="ECO:0000259" key="14">
    <source>
        <dbReference type="PROSITE" id="PS51194"/>
    </source>
</evidence>
<dbReference type="GO" id="GO:0043138">
    <property type="term" value="F:3'-5' DNA helicase activity"/>
    <property type="evidence" value="ECO:0007669"/>
    <property type="project" value="UniProtKB-EC"/>
</dbReference>
<dbReference type="HAMAP" id="MF_00983">
    <property type="entry name" value="PriA"/>
    <property type="match status" value="1"/>
</dbReference>
<evidence type="ECO:0000256" key="6">
    <source>
        <dbReference type="ARBA" id="ARBA00022806"/>
    </source>
</evidence>
<dbReference type="EC" id="5.6.2.4" evidence="12"/>
<dbReference type="InterPro" id="IPR041236">
    <property type="entry name" value="PriA_C"/>
</dbReference>
<comment type="subunit">
    <text evidence="12">Component of the replication restart primosome.</text>
</comment>
<accession>A0A9X1L7V7</accession>
<gene>
    <name evidence="12 15" type="primary">priA</name>
    <name evidence="15" type="ORF">LG651_13525</name>
</gene>
<dbReference type="InterPro" id="IPR027417">
    <property type="entry name" value="P-loop_NTPase"/>
</dbReference>
<dbReference type="GO" id="GO:0006302">
    <property type="term" value="P:double-strand break repair"/>
    <property type="evidence" value="ECO:0007669"/>
    <property type="project" value="InterPro"/>
</dbReference>
<dbReference type="InterPro" id="IPR014001">
    <property type="entry name" value="Helicase_ATP-bd"/>
</dbReference>
<dbReference type="Pfam" id="PF18319">
    <property type="entry name" value="Zn_ribbon_PriA"/>
    <property type="match status" value="1"/>
</dbReference>
<feature type="binding site" evidence="12">
    <location>
        <position position="527"/>
    </location>
    <ligand>
        <name>Zn(2+)</name>
        <dbReference type="ChEBI" id="CHEBI:29105"/>
        <label>1</label>
    </ligand>
</feature>
<dbReference type="Proteomes" id="UP001139286">
    <property type="component" value="Unassembled WGS sequence"/>
</dbReference>
<keyword evidence="3 12" id="KW-0479">Metal-binding</keyword>
<dbReference type="InterPro" id="IPR011545">
    <property type="entry name" value="DEAD/DEAH_box_helicase_dom"/>
</dbReference>
<dbReference type="PANTHER" id="PTHR30580">
    <property type="entry name" value="PRIMOSOMAL PROTEIN N"/>
    <property type="match status" value="1"/>
</dbReference>
<proteinExistence type="inferred from homology"/>
<dbReference type="GO" id="GO:0005524">
    <property type="term" value="F:ATP binding"/>
    <property type="evidence" value="ECO:0007669"/>
    <property type="project" value="UniProtKB-UniRule"/>
</dbReference>
<evidence type="ECO:0000256" key="1">
    <source>
        <dbReference type="ARBA" id="ARBA00022515"/>
    </source>
</evidence>
<feature type="domain" description="Helicase C-terminal" evidence="14">
    <location>
        <begin position="548"/>
        <end position="714"/>
    </location>
</feature>
<keyword evidence="16" id="KW-1185">Reference proteome</keyword>
<dbReference type="Pfam" id="PF00270">
    <property type="entry name" value="DEAD"/>
    <property type="match status" value="1"/>
</dbReference>
<name>A0A9X1L7V7_9FLAO</name>
<dbReference type="PROSITE" id="PS51194">
    <property type="entry name" value="HELICASE_CTER"/>
    <property type="match status" value="1"/>
</dbReference>
<dbReference type="RefSeq" id="WP_226696647.1">
    <property type="nucleotide sequence ID" value="NZ_JAJAPX010000006.1"/>
</dbReference>
<dbReference type="Pfam" id="PF17764">
    <property type="entry name" value="PriA_3primeBD"/>
    <property type="match status" value="1"/>
</dbReference>
<dbReference type="GO" id="GO:1990077">
    <property type="term" value="C:primosome complex"/>
    <property type="evidence" value="ECO:0007669"/>
    <property type="project" value="UniProtKB-UniRule"/>
</dbReference>
<evidence type="ECO:0000256" key="7">
    <source>
        <dbReference type="ARBA" id="ARBA00022833"/>
    </source>
</evidence>
<keyword evidence="6 12" id="KW-0347">Helicase</keyword>
<evidence type="ECO:0000256" key="5">
    <source>
        <dbReference type="ARBA" id="ARBA00022801"/>
    </source>
</evidence>
<keyword evidence="5 12" id="KW-0378">Hydrolase</keyword>
<evidence type="ECO:0000256" key="8">
    <source>
        <dbReference type="ARBA" id="ARBA00022840"/>
    </source>
</evidence>
<dbReference type="InterPro" id="IPR001650">
    <property type="entry name" value="Helicase_C-like"/>
</dbReference>
<keyword evidence="1 12" id="KW-0639">Primosome</keyword>
<dbReference type="SMART" id="SM00490">
    <property type="entry name" value="HELICc"/>
    <property type="match status" value="1"/>
</dbReference>
<reference evidence="15" key="1">
    <citation type="submission" date="2021-10" db="EMBL/GenBank/DDBJ databases">
        <title>Tamlana sargassums sp. nov., and Tamlana laminarinivorans sp. nov., two new bacteria isolated from the brown alga.</title>
        <authorList>
            <person name="Li J."/>
        </authorList>
    </citation>
    <scope>NUCLEOTIDE SEQUENCE</scope>
    <source>
        <strain evidence="15">62-3</strain>
    </source>
</reference>
<feature type="binding site" evidence="12">
    <location>
        <position position="533"/>
    </location>
    <ligand>
        <name>Zn(2+)</name>
        <dbReference type="ChEBI" id="CHEBI:29105"/>
        <label>2</label>
    </ligand>
</feature>
<sequence length="817" mass="93953">MHNFIDVIIPIPLQKLFTYSVSEAEAKFLKPGMRVAVPFGKSKIYTGIVSSIHNLAPIAYEAKEIHQILDDFPIVTPSQLQLWQWMAKYYMCTLGDIMRAALPSAFILESETLITKNTKKVINETVLKDDEFLIYEALHHQSSLKIHDVSNILNKKNVLPVIKSLIEKEAIIVEEEVYEKYIPKLVRYVRLHSNYNSDEALQGLLEDLGRAHKQKEVVLSLFSLAAKTKKPVKVSELSNAINASSGIIKTLIDKEIFEEYHIQTDRVSYSGEQTEDSKQLNTHQNKAYNEILESFKTQNVTLLHGVTSSGKTEIYVKLIEDALSKKQQVLYLLPEIALTTQLVNRLQNYFGEQVAVFHSKYSTHERVEVWNNVLSNSKKAQIILGARSSIFMPFINLGLIIVDEEHEQSFKQFDPAPRYQARDTSIVLANLHKAKVLLGSATPSLESYFNAKQNKYGLVELMHRYNNVLMPDIELVDLKDKHKKKRMKGHFSDRLIEEMTEALSEGYQVILFQNRRGYSPIIECNTCGNSPQCPNCDVSLTYHQYRNQLRCHYCGYNTVMIQDCMACGSQDLDSKGLGTQQIEKEVEVLFPNHKVARMDLDTTRGKYGYQKIITALEQQEIDILVGTQMLTKGLDFRNIKLVGIMNADSMLNFPDFRAHERSFQLMQQVAGRAGRTKERGKVLIQTYNPHHKILQQVSTNNYVEMFKEQMDERFNFKYPPVYKQIKITLKHKDYNRVETASIWLAKSLRQVFKNNVLGPEAPPVARIRNQFHKNILIKIPKEQSLQKTKEAITKINNSFFSVKDFRSVRVILNVDNF</sequence>
<evidence type="ECO:0000259" key="13">
    <source>
        <dbReference type="PROSITE" id="PS51192"/>
    </source>
</evidence>
<dbReference type="GO" id="GO:0006269">
    <property type="term" value="P:DNA replication, synthesis of primer"/>
    <property type="evidence" value="ECO:0007669"/>
    <property type="project" value="UniProtKB-KW"/>
</dbReference>
<dbReference type="SUPFAM" id="SSF52540">
    <property type="entry name" value="P-loop containing nucleoside triphosphate hydrolases"/>
    <property type="match status" value="1"/>
</dbReference>
<dbReference type="GO" id="GO:0008270">
    <property type="term" value="F:zinc ion binding"/>
    <property type="evidence" value="ECO:0007669"/>
    <property type="project" value="UniProtKB-UniRule"/>
</dbReference>
<dbReference type="Pfam" id="PF18074">
    <property type="entry name" value="PriA_C"/>
    <property type="match status" value="1"/>
</dbReference>
<dbReference type="AlphaFoldDB" id="A0A9X1L7V7"/>
<dbReference type="Gene3D" id="3.40.1440.60">
    <property type="entry name" value="PriA, 3(prime) DNA-binding domain"/>
    <property type="match status" value="1"/>
</dbReference>
<dbReference type="GO" id="GO:0016787">
    <property type="term" value="F:hydrolase activity"/>
    <property type="evidence" value="ECO:0007669"/>
    <property type="project" value="UniProtKB-KW"/>
</dbReference>
<dbReference type="InterPro" id="IPR042115">
    <property type="entry name" value="PriA_3primeBD_sf"/>
</dbReference>
<dbReference type="EMBL" id="JAJAPX010000006">
    <property type="protein sequence ID" value="MCB4809271.1"/>
    <property type="molecule type" value="Genomic_DNA"/>
</dbReference>
<feature type="binding site" evidence="12">
    <location>
        <position position="554"/>
    </location>
    <ligand>
        <name>Zn(2+)</name>
        <dbReference type="ChEBI" id="CHEBI:29105"/>
        <label>2</label>
    </ligand>
</feature>
<feature type="binding site" evidence="12">
    <location>
        <position position="564"/>
    </location>
    <ligand>
        <name>Zn(2+)</name>
        <dbReference type="ChEBI" id="CHEBI:29105"/>
        <label>1</label>
    </ligand>
</feature>
<evidence type="ECO:0000313" key="16">
    <source>
        <dbReference type="Proteomes" id="UP001139286"/>
    </source>
</evidence>
<keyword evidence="4 12" id="KW-0547">Nucleotide-binding</keyword>
<comment type="caution">
    <text evidence="15">The sequence shown here is derived from an EMBL/GenBank/DDBJ whole genome shotgun (WGS) entry which is preliminary data.</text>
</comment>
<evidence type="ECO:0000256" key="4">
    <source>
        <dbReference type="ARBA" id="ARBA00022741"/>
    </source>
</evidence>
<dbReference type="GO" id="GO:0006270">
    <property type="term" value="P:DNA replication initiation"/>
    <property type="evidence" value="ECO:0007669"/>
    <property type="project" value="TreeGrafter"/>
</dbReference>
<dbReference type="NCBIfam" id="TIGR00595">
    <property type="entry name" value="priA"/>
    <property type="match status" value="1"/>
</dbReference>
<feature type="binding site" evidence="12">
    <location>
        <position position="567"/>
    </location>
    <ligand>
        <name>Zn(2+)</name>
        <dbReference type="ChEBI" id="CHEBI:29105"/>
        <label>1</label>
    </ligand>
</feature>
<protein>
    <recommendedName>
        <fullName evidence="12">Replication restart protein PriA</fullName>
    </recommendedName>
    <alternativeName>
        <fullName evidence="12">ATP-dependent DNA helicase PriA</fullName>
        <ecNumber evidence="12">5.6.2.4</ecNumber>
    </alternativeName>
    <alternativeName>
        <fullName evidence="12">DNA 3'-5' helicase PriA</fullName>
    </alternativeName>
</protein>
<keyword evidence="2 12" id="KW-0235">DNA replication</keyword>
<dbReference type="PANTHER" id="PTHR30580:SF0">
    <property type="entry name" value="PRIMOSOMAL PROTEIN N"/>
    <property type="match status" value="1"/>
</dbReference>
<feature type="domain" description="Helicase ATP-binding" evidence="13">
    <location>
        <begin position="292"/>
        <end position="461"/>
    </location>
</feature>
<dbReference type="SMART" id="SM00487">
    <property type="entry name" value="DEXDc"/>
    <property type="match status" value="1"/>
</dbReference>
<keyword evidence="10 12" id="KW-0413">Isomerase</keyword>
<dbReference type="FunFam" id="3.40.1440.60:FF:000001">
    <property type="entry name" value="Primosomal protein N"/>
    <property type="match status" value="1"/>
</dbReference>
<comment type="cofactor">
    <cofactor evidence="12">
        <name>Zn(2+)</name>
        <dbReference type="ChEBI" id="CHEBI:29105"/>
    </cofactor>
    <text evidence="12">Binds 2 zinc ions per subunit.</text>
</comment>
<dbReference type="Gene3D" id="3.40.50.300">
    <property type="entry name" value="P-loop containing nucleotide triphosphate hydrolases"/>
    <property type="match status" value="2"/>
</dbReference>
<dbReference type="Pfam" id="PF00271">
    <property type="entry name" value="Helicase_C"/>
    <property type="match status" value="1"/>
</dbReference>
<dbReference type="InterPro" id="IPR041222">
    <property type="entry name" value="PriA_3primeBD"/>
</dbReference>
<organism evidence="15 16">
    <name type="scientific">Neotamlana sargassicola</name>
    <dbReference type="NCBI Taxonomy" id="2883125"/>
    <lineage>
        <taxon>Bacteria</taxon>
        <taxon>Pseudomonadati</taxon>
        <taxon>Bacteroidota</taxon>
        <taxon>Flavobacteriia</taxon>
        <taxon>Flavobacteriales</taxon>
        <taxon>Flavobacteriaceae</taxon>
        <taxon>Neotamlana</taxon>
    </lineage>
</organism>
<dbReference type="InterPro" id="IPR040498">
    <property type="entry name" value="PriA_CRR"/>
</dbReference>
<evidence type="ECO:0000256" key="10">
    <source>
        <dbReference type="ARBA" id="ARBA00023235"/>
    </source>
</evidence>
<comment type="similarity">
    <text evidence="12">Belongs to the helicase family. PriA subfamily.</text>
</comment>
<dbReference type="CDD" id="cd18804">
    <property type="entry name" value="SF2_C_priA"/>
    <property type="match status" value="1"/>
</dbReference>
<comment type="catalytic activity">
    <reaction evidence="11 12">
        <text>ATP + H2O = ADP + phosphate + H(+)</text>
        <dbReference type="Rhea" id="RHEA:13065"/>
        <dbReference type="ChEBI" id="CHEBI:15377"/>
        <dbReference type="ChEBI" id="CHEBI:15378"/>
        <dbReference type="ChEBI" id="CHEBI:30616"/>
        <dbReference type="ChEBI" id="CHEBI:43474"/>
        <dbReference type="ChEBI" id="CHEBI:456216"/>
        <dbReference type="EC" id="5.6.2.4"/>
    </reaction>
</comment>
<feature type="binding site" evidence="12">
    <location>
        <position position="536"/>
    </location>
    <ligand>
        <name>Zn(2+)</name>
        <dbReference type="ChEBI" id="CHEBI:29105"/>
        <label>2</label>
    </ligand>
</feature>
<evidence type="ECO:0000256" key="9">
    <source>
        <dbReference type="ARBA" id="ARBA00023125"/>
    </source>
</evidence>
<evidence type="ECO:0000313" key="15">
    <source>
        <dbReference type="EMBL" id="MCB4809271.1"/>
    </source>
</evidence>
<feature type="binding site" evidence="12">
    <location>
        <position position="551"/>
    </location>
    <ligand>
        <name>Zn(2+)</name>
        <dbReference type="ChEBI" id="CHEBI:29105"/>
        <label>2</label>
    </ligand>
</feature>
<evidence type="ECO:0000256" key="2">
    <source>
        <dbReference type="ARBA" id="ARBA00022705"/>
    </source>
</evidence>
<dbReference type="CDD" id="cd17929">
    <property type="entry name" value="DEXHc_priA"/>
    <property type="match status" value="1"/>
</dbReference>